<name>A0ABY7VBP1_9GAMM</name>
<dbReference type="SUPFAM" id="SSF55486">
    <property type="entry name" value="Metalloproteases ('zincins'), catalytic domain"/>
    <property type="match status" value="1"/>
</dbReference>
<evidence type="ECO:0000256" key="2">
    <source>
        <dbReference type="ARBA" id="ARBA00022670"/>
    </source>
</evidence>
<keyword evidence="6 7" id="KW-0482">Metalloprotease</keyword>
<dbReference type="Gene3D" id="1.20.1050.40">
    <property type="entry name" value="Endopeptidase. Chain P, domain 1"/>
    <property type="match status" value="1"/>
</dbReference>
<comment type="cofactor">
    <cofactor evidence="7">
        <name>Zn(2+)</name>
        <dbReference type="ChEBI" id="CHEBI:29105"/>
    </cofactor>
    <text evidence="7">Binds 1 zinc ion.</text>
</comment>
<keyword evidence="8" id="KW-0732">Signal</keyword>
<dbReference type="Proteomes" id="UP001215231">
    <property type="component" value="Chromosome"/>
</dbReference>
<evidence type="ECO:0000256" key="4">
    <source>
        <dbReference type="ARBA" id="ARBA00022801"/>
    </source>
</evidence>
<sequence length="716" mass="81207">MKTRVLAPIALAIALAGCQSDNASQVQAPVAAEQNINMDNPFFSDFTTPYGIPPFEKIKKSHYLPAFEHGIQLSRNEINAIANNSAAPTFANTVEAMEKSGDFLNTVSNVFYGLTGSMSDDEMRAINKEISPKLSALSDDISLNPALFQRVKAVYQQKDQLNLRADQKTLLETTYKGFIRGGANLNEADKNRLRQLNEKLSKLSLKFGENLLHETNSFEMVVDNKADLDGLPEDIIAAAAVTATERGHEGKWVFTTHRPSKNPFLTYSTKRKLRETIYKGYTERGNNNDEYDNKSTASELASLRYQKAKLLGYKTHANFVLDNATAKTPENVFKLLDKVWPAALKQAKLEAADMQKMIDAEGGKFELAAWDWWYYAEKIRKARYDLDAAATKPYFSLESTLKGVFFTAEKLWGVTFKERSDLPKYHEDVRTFEVYDKDGSYVGIFMTDHFVRESKRGGAWMSSFRKQYRMYGEDVTPIIYNVLNYPRPVGDKPTLLTFDQASTLFHEFGHAIQGLLSDGYYRSQTGTALPRDYVEYPSQVMENWMTEPEVLANFARHYQTGEVIPMELVEKIQAAGKFNQGFATTEYLAAALLDMNWHTLETAELQDAAKFEKDIVTKIGLIDTIAPRYRTGYFSHIFAGGYSSGYYGYLWSNTYDADTWLAFKENGIFDHTTAELYRKHVLETGGKEDPAMMYRRFRGQDPKVEPLLERRGLTGK</sequence>
<organism evidence="10 11">
    <name type="scientific">Thalassomonas haliotis</name>
    <dbReference type="NCBI Taxonomy" id="485448"/>
    <lineage>
        <taxon>Bacteria</taxon>
        <taxon>Pseudomonadati</taxon>
        <taxon>Pseudomonadota</taxon>
        <taxon>Gammaproteobacteria</taxon>
        <taxon>Alteromonadales</taxon>
        <taxon>Colwelliaceae</taxon>
        <taxon>Thalassomonas</taxon>
    </lineage>
</organism>
<evidence type="ECO:0000313" key="11">
    <source>
        <dbReference type="Proteomes" id="UP001215231"/>
    </source>
</evidence>
<feature type="chain" id="PRO_5046015787" evidence="8">
    <location>
        <begin position="24"/>
        <end position="716"/>
    </location>
</feature>
<evidence type="ECO:0000256" key="7">
    <source>
        <dbReference type="RuleBase" id="RU003435"/>
    </source>
</evidence>
<dbReference type="InterPro" id="IPR024080">
    <property type="entry name" value="Neurolysin/TOP_N"/>
</dbReference>
<comment type="similarity">
    <text evidence="1 7">Belongs to the peptidase M3 family.</text>
</comment>
<evidence type="ECO:0000256" key="8">
    <source>
        <dbReference type="SAM" id="SignalP"/>
    </source>
</evidence>
<dbReference type="InterPro" id="IPR034005">
    <property type="entry name" value="M3A_DCP"/>
</dbReference>
<evidence type="ECO:0000256" key="5">
    <source>
        <dbReference type="ARBA" id="ARBA00022833"/>
    </source>
</evidence>
<accession>A0ABY7VBP1</accession>
<dbReference type="InterPro" id="IPR024077">
    <property type="entry name" value="Neurolysin/TOP_dom2"/>
</dbReference>
<dbReference type="RefSeq" id="WP_274050792.1">
    <property type="nucleotide sequence ID" value="NZ_CP059693.1"/>
</dbReference>
<keyword evidence="2 7" id="KW-0645">Protease</keyword>
<dbReference type="Pfam" id="PF01432">
    <property type="entry name" value="Peptidase_M3"/>
    <property type="match status" value="1"/>
</dbReference>
<keyword evidence="5 7" id="KW-0862">Zinc</keyword>
<dbReference type="CDD" id="cd06456">
    <property type="entry name" value="M3A_DCP"/>
    <property type="match status" value="1"/>
</dbReference>
<evidence type="ECO:0000256" key="6">
    <source>
        <dbReference type="ARBA" id="ARBA00023049"/>
    </source>
</evidence>
<dbReference type="EMBL" id="CP059693">
    <property type="protein sequence ID" value="WDE10731.1"/>
    <property type="molecule type" value="Genomic_DNA"/>
</dbReference>
<dbReference type="InterPro" id="IPR024079">
    <property type="entry name" value="MetalloPept_cat_dom_sf"/>
</dbReference>
<keyword evidence="4 7" id="KW-0378">Hydrolase</keyword>
<evidence type="ECO:0000313" key="10">
    <source>
        <dbReference type="EMBL" id="WDE10731.1"/>
    </source>
</evidence>
<gene>
    <name evidence="10" type="ORF">H3N35_21160</name>
</gene>
<dbReference type="PANTHER" id="PTHR43660:SF1">
    <property type="entry name" value="DIPEPTIDYL CARBOXYPEPTIDASE"/>
    <property type="match status" value="1"/>
</dbReference>
<dbReference type="Gene3D" id="3.40.390.10">
    <property type="entry name" value="Collagenase (Catalytic Domain)"/>
    <property type="match status" value="1"/>
</dbReference>
<dbReference type="PROSITE" id="PS51257">
    <property type="entry name" value="PROKAR_LIPOPROTEIN"/>
    <property type="match status" value="1"/>
</dbReference>
<dbReference type="Gene3D" id="1.10.1370.10">
    <property type="entry name" value="Neurolysin, domain 3"/>
    <property type="match status" value="1"/>
</dbReference>
<keyword evidence="3 7" id="KW-0479">Metal-binding</keyword>
<dbReference type="InterPro" id="IPR045090">
    <property type="entry name" value="Pept_M3A_M3B"/>
</dbReference>
<evidence type="ECO:0000256" key="3">
    <source>
        <dbReference type="ARBA" id="ARBA00022723"/>
    </source>
</evidence>
<feature type="domain" description="Peptidase M3A/M3B catalytic" evidence="9">
    <location>
        <begin position="264"/>
        <end position="712"/>
    </location>
</feature>
<dbReference type="InterPro" id="IPR001567">
    <property type="entry name" value="Pept_M3A_M3B_dom"/>
</dbReference>
<evidence type="ECO:0000256" key="1">
    <source>
        <dbReference type="ARBA" id="ARBA00006040"/>
    </source>
</evidence>
<proteinExistence type="inferred from homology"/>
<reference evidence="10 11" key="1">
    <citation type="journal article" date="2022" name="Mar. Drugs">
        <title>Bioassay-Guided Fractionation Leads to the Detection of Cholic Acid Generated by the Rare Thalassomonas sp.</title>
        <authorList>
            <person name="Pheiffer F."/>
            <person name="Schneider Y.K."/>
            <person name="Hansen E.H."/>
            <person name="Andersen J.H."/>
            <person name="Isaksson J."/>
            <person name="Busche T."/>
            <person name="R C."/>
            <person name="Kalinowski J."/>
            <person name="Zyl L.V."/>
            <person name="Trindade M."/>
        </authorList>
    </citation>
    <scope>NUCLEOTIDE SEQUENCE [LARGE SCALE GENOMIC DNA]</scope>
    <source>
        <strain evidence="10 11">A5K-61T</strain>
    </source>
</reference>
<feature type="signal peptide" evidence="8">
    <location>
        <begin position="1"/>
        <end position="23"/>
    </location>
</feature>
<evidence type="ECO:0000259" key="9">
    <source>
        <dbReference type="Pfam" id="PF01432"/>
    </source>
</evidence>
<keyword evidence="11" id="KW-1185">Reference proteome</keyword>
<dbReference type="PANTHER" id="PTHR43660">
    <property type="entry name" value="DIPEPTIDYL CARBOXYPEPTIDASE"/>
    <property type="match status" value="1"/>
</dbReference>
<protein>
    <submittedName>
        <fullName evidence="10">M3 family metallopeptidase</fullName>
    </submittedName>
</protein>